<reference evidence="2" key="1">
    <citation type="submission" date="2011-02" db="EMBL/GenBank/DDBJ databases">
        <title>Complete sequence of Methanobacterium sp. AL-21.</title>
        <authorList>
            <consortium name="US DOE Joint Genome Institute"/>
            <person name="Lucas S."/>
            <person name="Copeland A."/>
            <person name="Lapidus A."/>
            <person name="Cheng J.-F."/>
            <person name="Goodwin L."/>
            <person name="Pitluck S."/>
            <person name="Chertkov O."/>
            <person name="Detter J.C."/>
            <person name="Han C."/>
            <person name="Tapia R."/>
            <person name="Land M."/>
            <person name="Hauser L."/>
            <person name="Kyrpides N."/>
            <person name="Ivanova N."/>
            <person name="Mikhailova N."/>
            <person name="Pagani I."/>
            <person name="Cadillo-Quiroz H."/>
            <person name="Imachi H."/>
            <person name="Zinder S."/>
            <person name="Liu W."/>
            <person name="Woyke T."/>
        </authorList>
    </citation>
    <scope>NUCLEOTIDE SEQUENCE [LARGE SCALE GENOMIC DNA]</scope>
    <source>
        <strain evidence="2">AL-21</strain>
    </source>
</reference>
<proteinExistence type="predicted"/>
<dbReference type="KEGG" id="mel:Metbo_1794"/>
<dbReference type="GeneID" id="25394745"/>
<protein>
    <recommendedName>
        <fullName evidence="3">PepSY domain-containing protein</fullName>
    </recommendedName>
</protein>
<dbReference type="Proteomes" id="UP000007490">
    <property type="component" value="Chromosome"/>
</dbReference>
<organism evidence="1 2">
    <name type="scientific">Methanobacterium lacus (strain AL-21)</name>
    <dbReference type="NCBI Taxonomy" id="877455"/>
    <lineage>
        <taxon>Archaea</taxon>
        <taxon>Methanobacteriati</taxon>
        <taxon>Methanobacteriota</taxon>
        <taxon>Methanomada group</taxon>
        <taxon>Methanobacteria</taxon>
        <taxon>Methanobacteriales</taxon>
        <taxon>Methanobacteriaceae</taxon>
        <taxon>Methanobacterium</taxon>
    </lineage>
</organism>
<dbReference type="AlphaFoldDB" id="F0TA66"/>
<dbReference type="EMBL" id="CP002551">
    <property type="protein sequence ID" value="ADZ10016.1"/>
    <property type="molecule type" value="Genomic_DNA"/>
</dbReference>
<accession>F0TA66</accession>
<evidence type="ECO:0008006" key="3">
    <source>
        <dbReference type="Google" id="ProtNLM"/>
    </source>
</evidence>
<dbReference type="RefSeq" id="WP_013645367.1">
    <property type="nucleotide sequence ID" value="NC_015216.1"/>
</dbReference>
<dbReference type="eggNOG" id="arCOG09730">
    <property type="taxonomic scope" value="Archaea"/>
</dbReference>
<reference evidence="1 2" key="2">
    <citation type="journal article" date="2014" name="Int. J. Syst. Evol. Microbiol.">
        <title>Methanobacterium paludis sp. nov. and a novel strain of Methanobacterium lacus isolated from northern peatlands.</title>
        <authorList>
            <person name="Cadillo-Quiroz H."/>
            <person name="Brauer S.L."/>
            <person name="Goodson N."/>
            <person name="Yavitt J.B."/>
            <person name="Zinder S.H."/>
        </authorList>
    </citation>
    <scope>NUCLEOTIDE SEQUENCE [LARGE SCALE GENOMIC DNA]</scope>
    <source>
        <strain evidence="1 2">AL-21</strain>
    </source>
</reference>
<name>F0TA66_METLA</name>
<evidence type="ECO:0000313" key="1">
    <source>
        <dbReference type="EMBL" id="ADZ10016.1"/>
    </source>
</evidence>
<dbReference type="HOGENOM" id="CLU_143945_0_0_2"/>
<gene>
    <name evidence="1" type="ordered locus">Metbo_1794</name>
</gene>
<sequence precursor="true">MFGRAVLLFTMFIALSGVLIVAFAVSDVNTNKQVISSPYQPVSNQISGQTNGNDLNQLSPLTVSASSNVKTKSKGHIISSLTAKLLAKKFIKQHGAGPGTPKLVKYNNKRVYIVPVIQNRIKVGEIDIDAKNGKNLGGAGGAPSK</sequence>
<evidence type="ECO:0000313" key="2">
    <source>
        <dbReference type="Proteomes" id="UP000007490"/>
    </source>
</evidence>
<keyword evidence="2" id="KW-1185">Reference proteome</keyword>